<comment type="caution">
    <text evidence="3">The sequence shown here is derived from an EMBL/GenBank/DDBJ whole genome shotgun (WGS) entry which is preliminary data.</text>
</comment>
<dbReference type="Pfam" id="PF00533">
    <property type="entry name" value="BRCT"/>
    <property type="match status" value="1"/>
</dbReference>
<sequence>MSHYQTADALVRIENEQVIIWGQRVMQISFGDITAVAASEPRMLGRGRLDIFTADQRHTLTFTRGQLRELNVLAGYLAQIADINSTRQPVCGSANTTGVSFVSFDVETANRARGSICAVGFSVVHNGVITDTRAILCKPPKSLDGFDPGNVRVHGITPNQVRRAIPAREAIGHVLDIAGGLPLVCHNASFDISALRDACVAEALPIPELSFGCTLTWSRKDLSKLQNHKLPTVAAALGVSLENHHDAGADAYATAGILLSLTSKRGSSTLADYTTATKTQLGSLGPAGITACKGTNSTNSSSRTPTGTPRRRPPKPDLRADPTGPLRGQTIVISGEVPGFTRDEAWDAIVAAGATPEDSVTKRCTILVAGDGAGETKLGKMRRLAETGHPIALVDSSEFAELLAGQKIAALPNLAEVREQKLHHAMSLVGDAPAEAIHPSELVRGKHYTAWVEPIKQLKRDELYDEALELLLECVTACEQPESRHRSSPAPWYTEQAAIIYRKRKDFVGEVAILQRWLELVEDGSQRQQLKERFEKAQLLLAREG</sequence>
<gene>
    <name evidence="3" type="ORF">GCM10011410_02190</name>
</gene>
<dbReference type="InterPro" id="IPR013520">
    <property type="entry name" value="Ribonucl_H"/>
</dbReference>
<evidence type="ECO:0000313" key="3">
    <source>
        <dbReference type="EMBL" id="GGC53401.1"/>
    </source>
</evidence>
<dbReference type="InterPro" id="IPR012337">
    <property type="entry name" value="RNaseH-like_sf"/>
</dbReference>
<dbReference type="GO" id="GO:0003676">
    <property type="term" value="F:nucleic acid binding"/>
    <property type="evidence" value="ECO:0007669"/>
    <property type="project" value="InterPro"/>
</dbReference>
<dbReference type="Proteomes" id="UP000641514">
    <property type="component" value="Unassembled WGS sequence"/>
</dbReference>
<dbReference type="Gene3D" id="3.40.50.10190">
    <property type="entry name" value="BRCT domain"/>
    <property type="match status" value="1"/>
</dbReference>
<dbReference type="SUPFAM" id="SSF52113">
    <property type="entry name" value="BRCT domain"/>
    <property type="match status" value="1"/>
</dbReference>
<dbReference type="RefSeq" id="WP_188669850.1">
    <property type="nucleotide sequence ID" value="NZ_BMJH01000001.1"/>
</dbReference>
<dbReference type="GO" id="GO:0008408">
    <property type="term" value="F:3'-5' exonuclease activity"/>
    <property type="evidence" value="ECO:0007669"/>
    <property type="project" value="TreeGrafter"/>
</dbReference>
<proteinExistence type="predicted"/>
<evidence type="ECO:0000256" key="1">
    <source>
        <dbReference type="SAM" id="MobiDB-lite"/>
    </source>
</evidence>
<protein>
    <recommendedName>
        <fullName evidence="2">BRCT domain-containing protein</fullName>
    </recommendedName>
</protein>
<dbReference type="PANTHER" id="PTHR30231">
    <property type="entry name" value="DNA POLYMERASE III SUBUNIT EPSILON"/>
    <property type="match status" value="1"/>
</dbReference>
<dbReference type="Pfam" id="PF00929">
    <property type="entry name" value="RNase_T"/>
    <property type="match status" value="1"/>
</dbReference>
<name>A0A916TZ30_9ACTN</name>
<dbReference type="EMBL" id="BMJH01000001">
    <property type="protein sequence ID" value="GGC53401.1"/>
    <property type="molecule type" value="Genomic_DNA"/>
</dbReference>
<evidence type="ECO:0000259" key="2">
    <source>
        <dbReference type="PROSITE" id="PS50172"/>
    </source>
</evidence>
<accession>A0A916TZ30</accession>
<dbReference type="SMART" id="SM00479">
    <property type="entry name" value="EXOIII"/>
    <property type="match status" value="1"/>
</dbReference>
<dbReference type="InterPro" id="IPR036397">
    <property type="entry name" value="RNaseH_sf"/>
</dbReference>
<feature type="compositionally biased region" description="Low complexity" evidence="1">
    <location>
        <begin position="294"/>
        <end position="308"/>
    </location>
</feature>
<dbReference type="SMART" id="SM00292">
    <property type="entry name" value="BRCT"/>
    <property type="match status" value="1"/>
</dbReference>
<dbReference type="SUPFAM" id="SSF53098">
    <property type="entry name" value="Ribonuclease H-like"/>
    <property type="match status" value="1"/>
</dbReference>
<organism evidence="3 4">
    <name type="scientific">Hoyosella rhizosphaerae</name>
    <dbReference type="NCBI Taxonomy" id="1755582"/>
    <lineage>
        <taxon>Bacteria</taxon>
        <taxon>Bacillati</taxon>
        <taxon>Actinomycetota</taxon>
        <taxon>Actinomycetes</taxon>
        <taxon>Mycobacteriales</taxon>
        <taxon>Hoyosellaceae</taxon>
        <taxon>Hoyosella</taxon>
    </lineage>
</organism>
<dbReference type="InterPro" id="IPR036420">
    <property type="entry name" value="BRCT_dom_sf"/>
</dbReference>
<evidence type="ECO:0000313" key="4">
    <source>
        <dbReference type="Proteomes" id="UP000641514"/>
    </source>
</evidence>
<dbReference type="AlphaFoldDB" id="A0A916TZ30"/>
<dbReference type="GO" id="GO:0005829">
    <property type="term" value="C:cytosol"/>
    <property type="evidence" value="ECO:0007669"/>
    <property type="project" value="TreeGrafter"/>
</dbReference>
<dbReference type="PROSITE" id="PS50172">
    <property type="entry name" value="BRCT"/>
    <property type="match status" value="1"/>
</dbReference>
<reference evidence="3" key="1">
    <citation type="journal article" date="2014" name="Int. J. Syst. Evol. Microbiol.">
        <title>Complete genome sequence of Corynebacterium casei LMG S-19264T (=DSM 44701T), isolated from a smear-ripened cheese.</title>
        <authorList>
            <consortium name="US DOE Joint Genome Institute (JGI-PGF)"/>
            <person name="Walter F."/>
            <person name="Albersmeier A."/>
            <person name="Kalinowski J."/>
            <person name="Ruckert C."/>
        </authorList>
    </citation>
    <scope>NUCLEOTIDE SEQUENCE</scope>
    <source>
        <strain evidence="3">CGMCC 1.15478</strain>
    </source>
</reference>
<keyword evidence="4" id="KW-1185">Reference proteome</keyword>
<dbReference type="InterPro" id="IPR001357">
    <property type="entry name" value="BRCT_dom"/>
</dbReference>
<feature type="region of interest" description="Disordered" evidence="1">
    <location>
        <begin position="287"/>
        <end position="328"/>
    </location>
</feature>
<dbReference type="CDD" id="cd17748">
    <property type="entry name" value="BRCT_DNA_ligase_like"/>
    <property type="match status" value="1"/>
</dbReference>
<dbReference type="PANTHER" id="PTHR30231:SF42">
    <property type="entry name" value="EXONUCLEASE"/>
    <property type="match status" value="1"/>
</dbReference>
<dbReference type="Gene3D" id="3.30.420.10">
    <property type="entry name" value="Ribonuclease H-like superfamily/Ribonuclease H"/>
    <property type="match status" value="1"/>
</dbReference>
<dbReference type="CDD" id="cd06130">
    <property type="entry name" value="DNA_pol_III_epsilon_like"/>
    <property type="match status" value="1"/>
</dbReference>
<feature type="domain" description="BRCT" evidence="2">
    <location>
        <begin position="321"/>
        <end position="416"/>
    </location>
</feature>
<reference evidence="3" key="2">
    <citation type="submission" date="2020-09" db="EMBL/GenBank/DDBJ databases">
        <authorList>
            <person name="Sun Q."/>
            <person name="Zhou Y."/>
        </authorList>
    </citation>
    <scope>NUCLEOTIDE SEQUENCE</scope>
    <source>
        <strain evidence="3">CGMCC 1.15478</strain>
    </source>
</reference>